<proteinExistence type="predicted"/>
<dbReference type="GO" id="GO:0043164">
    <property type="term" value="P:Gram-negative-bacterium-type cell wall biogenesis"/>
    <property type="evidence" value="ECO:0007669"/>
    <property type="project" value="TreeGrafter"/>
</dbReference>
<feature type="transmembrane region" description="Helical" evidence="1">
    <location>
        <begin position="12"/>
        <end position="32"/>
    </location>
</feature>
<dbReference type="PANTHER" id="PTHR30336">
    <property type="entry name" value="INNER MEMBRANE PROTEIN, PROBABLE PERMEASE"/>
    <property type="match status" value="1"/>
</dbReference>
<dbReference type="GO" id="GO:0000270">
    <property type="term" value="P:peptidoglycan metabolic process"/>
    <property type="evidence" value="ECO:0007669"/>
    <property type="project" value="TreeGrafter"/>
</dbReference>
<dbReference type="Gene3D" id="3.40.50.620">
    <property type="entry name" value="HUPs"/>
    <property type="match status" value="1"/>
</dbReference>
<organism evidence="3 4">
    <name type="scientific">Gottschalkia acidurici (strain ATCC 7906 / DSM 604 / BCRC 14475 / CIP 104303 / KCTC 5404 / NCIMB 10678 / 9a)</name>
    <name type="common">Clostridium acidurici</name>
    <dbReference type="NCBI Taxonomy" id="1128398"/>
    <lineage>
        <taxon>Bacteria</taxon>
        <taxon>Bacillati</taxon>
        <taxon>Bacillota</taxon>
        <taxon>Tissierellia</taxon>
        <taxon>Tissierellales</taxon>
        <taxon>Gottschalkiaceae</taxon>
        <taxon>Gottschalkia</taxon>
    </lineage>
</organism>
<keyword evidence="4" id="KW-1185">Reference proteome</keyword>
<keyword evidence="1" id="KW-0812">Transmembrane</keyword>
<keyword evidence="1" id="KW-0472">Membrane</keyword>
<protein>
    <recommendedName>
        <fullName evidence="2">DUF218 domain-containing protein</fullName>
    </recommendedName>
</protein>
<accession>K0B1W1</accession>
<feature type="domain" description="DUF218" evidence="2">
    <location>
        <begin position="44"/>
        <end position="187"/>
    </location>
</feature>
<reference evidence="3 4" key="1">
    <citation type="journal article" date="2012" name="PLoS ONE">
        <title>The purine-utilizing bacterium Clostridium acidurici 9a: a genome-guided metabolic reconsideration.</title>
        <authorList>
            <person name="Hartwich K."/>
            <person name="Poehlein A."/>
            <person name="Daniel R."/>
        </authorList>
    </citation>
    <scope>NUCLEOTIDE SEQUENCE [LARGE SCALE GENOMIC DNA]</scope>
    <source>
        <strain evidence="4">ATCC 7906 / DSM 604 / BCRC 14475 / CIP 104303 / KCTC 5404 / NCIMB 10678 / 9a</strain>
    </source>
</reference>
<dbReference type="InterPro" id="IPR003848">
    <property type="entry name" value="DUF218"/>
</dbReference>
<evidence type="ECO:0000313" key="4">
    <source>
        <dbReference type="Proteomes" id="UP000006094"/>
    </source>
</evidence>
<dbReference type="eggNOG" id="COG1434">
    <property type="taxonomic scope" value="Bacteria"/>
</dbReference>
<dbReference type="STRING" id="1128398.Curi_c24540"/>
<evidence type="ECO:0000259" key="2">
    <source>
        <dbReference type="Pfam" id="PF02698"/>
    </source>
</evidence>
<keyword evidence="1" id="KW-1133">Transmembrane helix</keyword>
<evidence type="ECO:0000313" key="3">
    <source>
        <dbReference type="EMBL" id="AFS79449.1"/>
    </source>
</evidence>
<dbReference type="AlphaFoldDB" id="K0B1W1"/>
<dbReference type="GO" id="GO:0005886">
    <property type="term" value="C:plasma membrane"/>
    <property type="evidence" value="ECO:0007669"/>
    <property type="project" value="TreeGrafter"/>
</dbReference>
<dbReference type="InterPro" id="IPR051599">
    <property type="entry name" value="Cell_Envelope_Assoc"/>
</dbReference>
<dbReference type="RefSeq" id="WP_014968583.1">
    <property type="nucleotide sequence ID" value="NC_018664.1"/>
</dbReference>
<dbReference type="OrthoDB" id="9782395at2"/>
<dbReference type="CDD" id="cd06259">
    <property type="entry name" value="YdcF-like"/>
    <property type="match status" value="1"/>
</dbReference>
<dbReference type="PANTHER" id="PTHR30336:SF4">
    <property type="entry name" value="ENVELOPE BIOGENESIS FACTOR ELYC"/>
    <property type="match status" value="1"/>
</dbReference>
<dbReference type="KEGG" id="cad:Curi_c24540"/>
<sequence>MNPIIKYSRKIIFTIFMMFLISFVLIEGMILYGRSNYEEKKVEYVITLGARLYGRSPSQALSERLHTTLEYAEKYKGSKIIVCGGQGVDEDIPEAEAMESFLLDKGISQDRIIKEQTSTSTFENLKNAKDIINEIDNGENLDIVIVTSDFHVFRSKFIAKRLGFNPIGLPAKTPTVSIPKSYIREYFAVLKSIILDKV</sequence>
<dbReference type="Proteomes" id="UP000006094">
    <property type="component" value="Chromosome"/>
</dbReference>
<gene>
    <name evidence="3" type="ordered locus">Curi_c24540</name>
</gene>
<dbReference type="HOGENOM" id="CLU_051474_3_2_9"/>
<name>K0B1W1_GOTA9</name>
<dbReference type="Pfam" id="PF02698">
    <property type="entry name" value="DUF218"/>
    <property type="match status" value="1"/>
</dbReference>
<dbReference type="InterPro" id="IPR014729">
    <property type="entry name" value="Rossmann-like_a/b/a_fold"/>
</dbReference>
<evidence type="ECO:0000256" key="1">
    <source>
        <dbReference type="SAM" id="Phobius"/>
    </source>
</evidence>
<dbReference type="EMBL" id="CP003326">
    <property type="protein sequence ID" value="AFS79449.1"/>
    <property type="molecule type" value="Genomic_DNA"/>
</dbReference>